<keyword evidence="1" id="KW-1133">Transmembrane helix</keyword>
<keyword evidence="1" id="KW-0812">Transmembrane</keyword>
<dbReference type="Proteomes" id="UP000298652">
    <property type="component" value="Chromosome 2"/>
</dbReference>
<evidence type="ECO:0000313" key="2">
    <source>
        <dbReference type="EMBL" id="TKW31178.1"/>
    </source>
</evidence>
<sequence>MAPPRPEEEDDEVEERPWPPRMKMKLGPYAMYCVFSGAGPRGQLLGCAYAGLHCALYFARFLSLSPVAEVAALWGPVLRVLQCLCYAATALIMWVFIRYHMDVDGVYVVKFDPPPQLAAPATTTVVEQLPPPPPEMDMC</sequence>
<dbReference type="EMBL" id="CM016553">
    <property type="protein sequence ID" value="TKW31178.1"/>
    <property type="molecule type" value="Genomic_DNA"/>
</dbReference>
<keyword evidence="1" id="KW-0472">Membrane</keyword>
<proteinExistence type="predicted"/>
<evidence type="ECO:0000313" key="3">
    <source>
        <dbReference type="Proteomes" id="UP000298652"/>
    </source>
</evidence>
<dbReference type="Gramene" id="TKW31178">
    <property type="protein sequence ID" value="TKW31178"/>
    <property type="gene ID" value="SEVIR_2G087900v2"/>
</dbReference>
<organism evidence="2 3">
    <name type="scientific">Setaria viridis</name>
    <name type="common">Green bristlegrass</name>
    <name type="synonym">Setaria italica subsp. viridis</name>
    <dbReference type="NCBI Taxonomy" id="4556"/>
    <lineage>
        <taxon>Eukaryota</taxon>
        <taxon>Viridiplantae</taxon>
        <taxon>Streptophyta</taxon>
        <taxon>Embryophyta</taxon>
        <taxon>Tracheophyta</taxon>
        <taxon>Spermatophyta</taxon>
        <taxon>Magnoliopsida</taxon>
        <taxon>Liliopsida</taxon>
        <taxon>Poales</taxon>
        <taxon>Poaceae</taxon>
        <taxon>PACMAD clade</taxon>
        <taxon>Panicoideae</taxon>
        <taxon>Panicodae</taxon>
        <taxon>Paniceae</taxon>
        <taxon>Cenchrinae</taxon>
        <taxon>Setaria</taxon>
    </lineage>
</organism>
<keyword evidence="3" id="KW-1185">Reference proteome</keyword>
<name>A0A4U6VN68_SETVI</name>
<accession>A0A4U6VN68</accession>
<evidence type="ECO:0000256" key="1">
    <source>
        <dbReference type="SAM" id="Phobius"/>
    </source>
</evidence>
<dbReference type="AlphaFoldDB" id="A0A4U6VN68"/>
<gene>
    <name evidence="2" type="ORF">SEVIR_2G087900v2</name>
</gene>
<reference evidence="2" key="1">
    <citation type="submission" date="2019-03" db="EMBL/GenBank/DDBJ databases">
        <title>WGS assembly of Setaria viridis.</title>
        <authorList>
            <person name="Huang P."/>
            <person name="Jenkins J."/>
            <person name="Grimwood J."/>
            <person name="Barry K."/>
            <person name="Healey A."/>
            <person name="Mamidi S."/>
            <person name="Sreedasyam A."/>
            <person name="Shu S."/>
            <person name="Feldman M."/>
            <person name="Wu J."/>
            <person name="Yu Y."/>
            <person name="Chen C."/>
            <person name="Johnson J."/>
            <person name="Rokhsar D."/>
            <person name="Baxter I."/>
            <person name="Schmutz J."/>
            <person name="Brutnell T."/>
            <person name="Kellogg E."/>
        </authorList>
    </citation>
    <scope>NUCLEOTIDE SEQUENCE [LARGE SCALE GENOMIC DNA]</scope>
</reference>
<dbReference type="OMA" id="CICVVRV"/>
<feature type="transmembrane region" description="Helical" evidence="1">
    <location>
        <begin position="72"/>
        <end position="97"/>
    </location>
</feature>
<protein>
    <submittedName>
        <fullName evidence="2">Uncharacterized protein</fullName>
    </submittedName>
</protein>